<dbReference type="InterPro" id="IPR023095">
    <property type="entry name" value="Ade_MeTrfase_dom_2"/>
</dbReference>
<evidence type="ECO:0000256" key="2">
    <source>
        <dbReference type="ARBA" id="ARBA00011900"/>
    </source>
</evidence>
<keyword evidence="5" id="KW-0949">S-adenosyl-L-methionine</keyword>
<dbReference type="RefSeq" id="WP_185898754.1">
    <property type="nucleotide sequence ID" value="NZ_JACLZK010000002.1"/>
</dbReference>
<keyword evidence="8" id="KW-1185">Reference proteome</keyword>
<name>A0A842JDS8_9BACT</name>
<dbReference type="InterPro" id="IPR029063">
    <property type="entry name" value="SAM-dependent_MTases_sf"/>
</dbReference>
<comment type="similarity">
    <text evidence="1">Belongs to the N(4)/N(6)-methyltransferase family.</text>
</comment>
<dbReference type="Pfam" id="PF02086">
    <property type="entry name" value="MethyltransfD12"/>
    <property type="match status" value="1"/>
</dbReference>
<dbReference type="InterPro" id="IPR012263">
    <property type="entry name" value="M_m6A_EcoRV"/>
</dbReference>
<dbReference type="SUPFAM" id="SSF53335">
    <property type="entry name" value="S-adenosyl-L-methionine-dependent methyltransferases"/>
    <property type="match status" value="1"/>
</dbReference>
<dbReference type="PANTHER" id="PTHR30481">
    <property type="entry name" value="DNA ADENINE METHYLASE"/>
    <property type="match status" value="1"/>
</dbReference>
<dbReference type="GO" id="GO:0009007">
    <property type="term" value="F:site-specific DNA-methyltransferase (adenine-specific) activity"/>
    <property type="evidence" value="ECO:0007669"/>
    <property type="project" value="UniProtKB-EC"/>
</dbReference>
<dbReference type="EC" id="2.1.1.72" evidence="2"/>
<keyword evidence="3 7" id="KW-0489">Methyltransferase</keyword>
<accession>A0A842JDS8</accession>
<evidence type="ECO:0000256" key="1">
    <source>
        <dbReference type="ARBA" id="ARBA00006594"/>
    </source>
</evidence>
<evidence type="ECO:0000256" key="5">
    <source>
        <dbReference type="ARBA" id="ARBA00022691"/>
    </source>
</evidence>
<dbReference type="GO" id="GO:1904047">
    <property type="term" value="F:S-adenosyl-L-methionine binding"/>
    <property type="evidence" value="ECO:0007669"/>
    <property type="project" value="TreeGrafter"/>
</dbReference>
<keyword evidence="4" id="KW-0808">Transferase</keyword>
<dbReference type="AlphaFoldDB" id="A0A842JDS8"/>
<dbReference type="PANTHER" id="PTHR30481:SF2">
    <property type="entry name" value="SITE-SPECIFIC DNA-METHYLTRANSFERASE (ADENINE-SPECIFIC)"/>
    <property type="match status" value="1"/>
</dbReference>
<dbReference type="GO" id="GO:0006298">
    <property type="term" value="P:mismatch repair"/>
    <property type="evidence" value="ECO:0007669"/>
    <property type="project" value="TreeGrafter"/>
</dbReference>
<comment type="caution">
    <text evidence="7">The sequence shown here is derived from an EMBL/GenBank/DDBJ whole genome shotgun (WGS) entry which is preliminary data.</text>
</comment>
<dbReference type="Proteomes" id="UP000552683">
    <property type="component" value="Unassembled WGS sequence"/>
</dbReference>
<reference evidence="7 8" key="1">
    <citation type="submission" date="2020-08" db="EMBL/GenBank/DDBJ databases">
        <title>Complete genome and description of Campylobacter massiliensis Marseille-Q3452 sp. nov.</title>
        <authorList>
            <person name="Antezack A."/>
        </authorList>
    </citation>
    <scope>NUCLEOTIDE SEQUENCE [LARGE SCALE GENOMIC DNA]</scope>
    <source>
        <strain evidence="7 8">Marseille-Q3452</strain>
    </source>
</reference>
<protein>
    <recommendedName>
        <fullName evidence="2">site-specific DNA-methyltransferase (adenine-specific)</fullName>
        <ecNumber evidence="2">2.1.1.72</ecNumber>
    </recommendedName>
</protein>
<evidence type="ECO:0000313" key="8">
    <source>
        <dbReference type="Proteomes" id="UP000552683"/>
    </source>
</evidence>
<dbReference type="GO" id="GO:0009307">
    <property type="term" value="P:DNA restriction-modification system"/>
    <property type="evidence" value="ECO:0007669"/>
    <property type="project" value="InterPro"/>
</dbReference>
<gene>
    <name evidence="7" type="ORF">H7R39_08035</name>
</gene>
<dbReference type="PIRSF" id="PIRSF000398">
    <property type="entry name" value="M_m6A_EcoRV"/>
    <property type="match status" value="1"/>
</dbReference>
<dbReference type="GO" id="GO:0032259">
    <property type="term" value="P:methylation"/>
    <property type="evidence" value="ECO:0007669"/>
    <property type="project" value="UniProtKB-KW"/>
</dbReference>
<dbReference type="InterPro" id="IPR012327">
    <property type="entry name" value="MeTrfase_D12"/>
</dbReference>
<comment type="catalytic activity">
    <reaction evidence="6">
        <text>a 2'-deoxyadenosine in DNA + S-adenosyl-L-methionine = an N(6)-methyl-2'-deoxyadenosine in DNA + S-adenosyl-L-homocysteine + H(+)</text>
        <dbReference type="Rhea" id="RHEA:15197"/>
        <dbReference type="Rhea" id="RHEA-COMP:12418"/>
        <dbReference type="Rhea" id="RHEA-COMP:12419"/>
        <dbReference type="ChEBI" id="CHEBI:15378"/>
        <dbReference type="ChEBI" id="CHEBI:57856"/>
        <dbReference type="ChEBI" id="CHEBI:59789"/>
        <dbReference type="ChEBI" id="CHEBI:90615"/>
        <dbReference type="ChEBI" id="CHEBI:90616"/>
        <dbReference type="EC" id="2.1.1.72"/>
    </reaction>
</comment>
<sequence length="289" mass="33566">MFIPSPLRYPGGKSKLTEFVSHTLEINGVKNPVYCEPFCGGAGVAIKLLLDKKADGAILNDYDIAIYSFWYAVLNDTKNLLDAIKETPVTIPERERQKEIYMNKSQLKKYDFELAFSTLYLNRTSVSGVIKGGVIGGKNQDGKYKIDARFGKENIMAKIKNIADHKDNILLFNMDASELIDEVLQKMDKNNLFVFFDPPYYKQGKNLYTNFFKHQNHEDLGLSIKKMDEYFWIMTYDNEPKIYEIYKDYNPKKYKLQYSANLKIKETELFFNSPRTKVESFDRVIFESA</sequence>
<dbReference type="GO" id="GO:0043565">
    <property type="term" value="F:sequence-specific DNA binding"/>
    <property type="evidence" value="ECO:0007669"/>
    <property type="project" value="TreeGrafter"/>
</dbReference>
<evidence type="ECO:0000313" key="7">
    <source>
        <dbReference type="EMBL" id="MBC2883204.1"/>
    </source>
</evidence>
<dbReference type="EMBL" id="JACLZK010000002">
    <property type="protein sequence ID" value="MBC2883204.1"/>
    <property type="molecule type" value="Genomic_DNA"/>
</dbReference>
<evidence type="ECO:0000256" key="4">
    <source>
        <dbReference type="ARBA" id="ARBA00022679"/>
    </source>
</evidence>
<dbReference type="Gene3D" id="3.40.50.150">
    <property type="entry name" value="Vaccinia Virus protein VP39"/>
    <property type="match status" value="1"/>
</dbReference>
<proteinExistence type="inferred from homology"/>
<evidence type="ECO:0000256" key="6">
    <source>
        <dbReference type="ARBA" id="ARBA00047942"/>
    </source>
</evidence>
<organism evidence="7 8">
    <name type="scientific">Campylobacter massiliensis</name>
    <dbReference type="NCBI Taxonomy" id="2762557"/>
    <lineage>
        <taxon>Bacteria</taxon>
        <taxon>Pseudomonadati</taxon>
        <taxon>Campylobacterota</taxon>
        <taxon>Epsilonproteobacteria</taxon>
        <taxon>Campylobacterales</taxon>
        <taxon>Campylobacteraceae</taxon>
        <taxon>Campylobacter</taxon>
    </lineage>
</organism>
<dbReference type="Gene3D" id="1.10.1020.10">
    <property type="entry name" value="Adenine-specific Methyltransferase, Domain 2"/>
    <property type="match status" value="1"/>
</dbReference>
<evidence type="ECO:0000256" key="3">
    <source>
        <dbReference type="ARBA" id="ARBA00022603"/>
    </source>
</evidence>
<dbReference type="PRINTS" id="PR00505">
    <property type="entry name" value="D12N6MTFRASE"/>
</dbReference>